<gene>
    <name evidence="2" type="ORF">SAMN02949497_0657</name>
</gene>
<dbReference type="GO" id="GO:0004853">
    <property type="term" value="F:uroporphyrinogen decarboxylase activity"/>
    <property type="evidence" value="ECO:0007669"/>
    <property type="project" value="InterPro"/>
</dbReference>
<feature type="domain" description="Uroporphyrinogen decarboxylase (URO-D)" evidence="1">
    <location>
        <begin position="86"/>
        <end position="331"/>
    </location>
</feature>
<dbReference type="Proteomes" id="UP000192923">
    <property type="component" value="Unassembled WGS sequence"/>
</dbReference>
<evidence type="ECO:0000313" key="2">
    <source>
        <dbReference type="EMBL" id="SMF93377.1"/>
    </source>
</evidence>
<evidence type="ECO:0000313" key="3">
    <source>
        <dbReference type="Proteomes" id="UP000192923"/>
    </source>
</evidence>
<sequence length="343" mass="36176">MPRKLAYRELLMATLAGDALPVTPVSLWLHHPGLDQDGETLGRASVEFQRAFDLDFSKITPASTYQVRDYGLTDTWDGDRFGRRTVVGRVVAQADDLWALPDLNPQAGFVGGLLRAAVVTRRSLPSAIPVLMTVFNPVFQLGLLAGAELFAALLRDFPAQVRAGLGQITANTLRLIAALVDTGIDGIYFATQHAQPTGLSLADYREYALPGDRACLAAAAALPCNVLHVHGAAVYTDLLGDWAGLPVAILHYDTQADNPPPAFLTRCWPGGISTGLSHTHAVFAESAARVAAATGRLLAECRGPRFVLGAGCALPLVAGTAQIAAIVDAARSPSPAVWGATTP</sequence>
<dbReference type="Pfam" id="PF01208">
    <property type="entry name" value="URO-D"/>
    <property type="match status" value="1"/>
</dbReference>
<name>A0A1Y6CSU9_9GAMM</name>
<dbReference type="GO" id="GO:0006779">
    <property type="term" value="P:porphyrin-containing compound biosynthetic process"/>
    <property type="evidence" value="ECO:0007669"/>
    <property type="project" value="InterPro"/>
</dbReference>
<organism evidence="2 3">
    <name type="scientific">Methylomagnum ishizawai</name>
    <dbReference type="NCBI Taxonomy" id="1760988"/>
    <lineage>
        <taxon>Bacteria</taxon>
        <taxon>Pseudomonadati</taxon>
        <taxon>Pseudomonadota</taxon>
        <taxon>Gammaproteobacteria</taxon>
        <taxon>Methylococcales</taxon>
        <taxon>Methylococcaceae</taxon>
        <taxon>Methylomagnum</taxon>
    </lineage>
</organism>
<evidence type="ECO:0000259" key="1">
    <source>
        <dbReference type="Pfam" id="PF01208"/>
    </source>
</evidence>
<dbReference type="InterPro" id="IPR000257">
    <property type="entry name" value="Uroporphyrinogen_deCOase"/>
</dbReference>
<dbReference type="STRING" id="1760988.SAMN02949497_0657"/>
<dbReference type="AlphaFoldDB" id="A0A1Y6CSU9"/>
<protein>
    <submittedName>
        <fullName evidence="2">Uroporphyrinogen decarboxylase</fullName>
    </submittedName>
</protein>
<reference evidence="2 3" key="1">
    <citation type="submission" date="2016-12" db="EMBL/GenBank/DDBJ databases">
        <authorList>
            <person name="Song W.-J."/>
            <person name="Kurnit D.M."/>
        </authorList>
    </citation>
    <scope>NUCLEOTIDE SEQUENCE [LARGE SCALE GENOMIC DNA]</scope>
    <source>
        <strain evidence="2 3">175</strain>
    </source>
</reference>
<dbReference type="RefSeq" id="WP_176225074.1">
    <property type="nucleotide sequence ID" value="NZ_FXAM01000001.1"/>
</dbReference>
<dbReference type="InterPro" id="IPR038071">
    <property type="entry name" value="UROD/MetE-like_sf"/>
</dbReference>
<dbReference type="PANTHER" id="PTHR47099">
    <property type="entry name" value="METHYLCOBAMIDE:COM METHYLTRANSFERASE MTBA"/>
    <property type="match status" value="1"/>
</dbReference>
<accession>A0A1Y6CSU9</accession>
<dbReference type="EMBL" id="FXAM01000001">
    <property type="protein sequence ID" value="SMF93377.1"/>
    <property type="molecule type" value="Genomic_DNA"/>
</dbReference>
<dbReference type="Gene3D" id="3.20.20.210">
    <property type="match status" value="1"/>
</dbReference>
<dbReference type="InterPro" id="IPR052024">
    <property type="entry name" value="Methanogen_methyltrans"/>
</dbReference>
<proteinExistence type="predicted"/>
<dbReference type="PANTHER" id="PTHR47099:SF1">
    <property type="entry name" value="METHYLCOBAMIDE:COM METHYLTRANSFERASE MTBA"/>
    <property type="match status" value="1"/>
</dbReference>
<keyword evidence="3" id="KW-1185">Reference proteome</keyword>
<dbReference type="SUPFAM" id="SSF51726">
    <property type="entry name" value="UROD/MetE-like"/>
    <property type="match status" value="1"/>
</dbReference>